<evidence type="ECO:0000313" key="2">
    <source>
        <dbReference type="EMBL" id="RMD77729.1"/>
    </source>
</evidence>
<reference evidence="2 3" key="1">
    <citation type="submission" date="2018-10" db="EMBL/GenBank/DDBJ databases">
        <title>Thermophilic Lithotrophy and Phototrophy in an Intertidal, Iron-rich, Geothermal Spring.</title>
        <authorList>
            <person name="Ward L.M."/>
            <person name="Idei A."/>
            <person name="Nakagawa M."/>
            <person name="Ueno Y."/>
            <person name="Fischer W."/>
            <person name="Mcglynn S.E."/>
        </authorList>
    </citation>
    <scope>NUCLEOTIDE SEQUENCE [LARGE SCALE GENOMIC DNA]</scope>
    <source>
        <strain evidence="2">J137</strain>
    </source>
</reference>
<dbReference type="Proteomes" id="UP000269410">
    <property type="component" value="Unassembled WGS sequence"/>
</dbReference>
<comment type="caution">
    <text evidence="2">The sequence shown here is derived from an EMBL/GenBank/DDBJ whole genome shotgun (WGS) entry which is preliminary data.</text>
</comment>
<dbReference type="AlphaFoldDB" id="A0A3M0Z072"/>
<name>A0A3M0Z072_9BACT</name>
<gene>
    <name evidence="2" type="ORF">D6810_00160</name>
</gene>
<accession>A0A3M0Z072</accession>
<sequence length="69" mass="7987">MAATPKHRRSLQKSRSTKASDRYNKFITLLRKVRKYGGTLFCKNSKGEPYRPHTVSKNSKTYKGIKVLE</sequence>
<evidence type="ECO:0000313" key="3">
    <source>
        <dbReference type="Proteomes" id="UP000269410"/>
    </source>
</evidence>
<feature type="region of interest" description="Disordered" evidence="1">
    <location>
        <begin position="41"/>
        <end position="69"/>
    </location>
</feature>
<protein>
    <submittedName>
        <fullName evidence="2">Uncharacterized protein</fullName>
    </submittedName>
</protein>
<proteinExistence type="predicted"/>
<organism evidence="2 3">
    <name type="scientific">Candidatus Dojkabacteria bacterium</name>
    <dbReference type="NCBI Taxonomy" id="2099670"/>
    <lineage>
        <taxon>Bacteria</taxon>
        <taxon>Candidatus Dojkabacteria</taxon>
    </lineage>
</organism>
<evidence type="ECO:0000256" key="1">
    <source>
        <dbReference type="SAM" id="MobiDB-lite"/>
    </source>
</evidence>
<dbReference type="EMBL" id="RFKV01000005">
    <property type="protein sequence ID" value="RMD77729.1"/>
    <property type="molecule type" value="Genomic_DNA"/>
</dbReference>